<sequence>MKLPNRKQLVMLMVAILLWTAAPWGPEKRALASACDGVTPGTTADCPIMIFDAEGLAAMRNDLTAHYALGADIDLLEYLSPGGAGYNGGDGWVPIGAFSPFTGTFNGNGHTISHLRIAETLASVGLFGSVRDGTIRNVGLINVDVTGNGASSQVGGLVGYLDGSTVANSYVTGTVRGADYVGGLVGHAVSPSSGPSGPSQILNSYASAVVTSLDPGKVGGLVAIVEGDLNTVLSYFNSSLTESSLSGTPLTTAQMKSAGSFDPTFFAQGGWVILEGMTFPMHRTTLNQIELDELTIDDGEIAYEPAFAAHTSTYSSRVTSEADSVTVSVYSSSSRVSVSIGNEVGDSRVIELVPGINIVEITASTDVAVPGAATHPFEAVYTLHIIRENGADFPHRITTASQLAAIGNAPYALDDNYELMNDLDLTGVSWNPIGDGDQPFTGTFEGNRRVIRGLTVTGAADDAGLFAASSGTIRNIGLEDANVSGGSRVGGLVGSKSGIVSNAYVKGSVAGDEHVGGLVGLNNGAANVSYTYAAGLVSSADHTGGLIGENDGGSVNGSYWDAEIGGLAISAGGEGKTTADMQLAATYGGWDFAGTWAIMNGATYPMFNRHFEAVKLQALGATSTDAVLNWNSAVFTSAQGSYRLSADRYIDTVTITANPAVSDTRVTIGDAESASAQVAVTAGSHAIWIRTTGVNGKPDGAYVLTIDVPAPGVTGLDVPPAGYYGIGDALTFTVSYEGDVEVVNVPTIPVVIGEGADAVTVYAAYTGQPAGERNKLIFTYVVEEGLVHTNDIAIGTRIQLTDGAAIHAAATTVSVPLDLPAATITGIIIDSVRPEITLSQQPASTVMTNGPVTVTAATDGTGSDITVTKWSHGLRTADYFAAGGQWLIGDSFQATANGTYSVYAEDEAGNEAVAHIAISNIRSPSGSSGGGTAPEPAPERPIPPAGPQVTLDSSGGVSVLIDASSIVKDTLEDGTSIEHVVLTDELVEQVLDLLGDAQRSFVAVVIDDSGRAVQVQFPWGSLAKVKDEYPNAVFQIRLNSSSYQLQANALNPQPQTTHVNVVIAKAAGQEKGRLQQAANNAGLQLISDAVDAKVTDSTGGQTAEVYNLGSTYTIRTIVPNEGISGGRFTAVRYDPATRALSFVPAVTATRADGRLEISIKAPHNGIYAVMASGLRSFADLNGHWAKADVELLASKRIASGVSGTEFAPGRPITRAEFTALLVRALGLKIERTGSADFEDVSEEDWFAPIIKAGVEAGLVSGISKDEFAPGAPMTREQMAVMFNNAFTFLGYPEADAEYAPIVLDKFEDSADISAWAKSAVAQSVAAGIIRGTAGDAIAPSEATTRAQAVVMLRRFLKHVEFID</sequence>
<dbReference type="InterPro" id="IPR011493">
    <property type="entry name" value="GLUG"/>
</dbReference>
<dbReference type="Pfam" id="PF00395">
    <property type="entry name" value="SLH"/>
    <property type="match status" value="3"/>
</dbReference>
<dbReference type="Gene3D" id="2.160.20.110">
    <property type="match status" value="2"/>
</dbReference>
<proteinExistence type="predicted"/>
<reference evidence="4" key="1">
    <citation type="journal article" date="2019" name="Int. J. Syst. Evol. Microbiol.">
        <title>The Global Catalogue of Microorganisms (GCM) 10K type strain sequencing project: providing services to taxonomists for standard genome sequencing and annotation.</title>
        <authorList>
            <consortium name="The Broad Institute Genomics Platform"/>
            <consortium name="The Broad Institute Genome Sequencing Center for Infectious Disease"/>
            <person name="Wu L."/>
            <person name="Ma J."/>
        </authorList>
    </citation>
    <scope>NUCLEOTIDE SEQUENCE [LARGE SCALE GENOMIC DNA]</scope>
    <source>
        <strain evidence="4">CCUG 49571</strain>
    </source>
</reference>
<keyword evidence="4" id="KW-1185">Reference proteome</keyword>
<dbReference type="RefSeq" id="WP_378092562.1">
    <property type="nucleotide sequence ID" value="NZ_JBHSEP010000002.1"/>
</dbReference>
<gene>
    <name evidence="3" type="ORF">ACFO3S_04100</name>
</gene>
<dbReference type="PROSITE" id="PS51272">
    <property type="entry name" value="SLH"/>
    <property type="match status" value="3"/>
</dbReference>
<organism evidence="3 4">
    <name type="scientific">Cohnella hongkongensis</name>
    <dbReference type="NCBI Taxonomy" id="178337"/>
    <lineage>
        <taxon>Bacteria</taxon>
        <taxon>Bacillati</taxon>
        <taxon>Bacillota</taxon>
        <taxon>Bacilli</taxon>
        <taxon>Bacillales</taxon>
        <taxon>Paenibacillaceae</taxon>
        <taxon>Cohnella</taxon>
    </lineage>
</organism>
<protein>
    <submittedName>
        <fullName evidence="3">S-layer homology domain-containing protein</fullName>
    </submittedName>
</protein>
<name>A0ABV9F644_9BACL</name>
<accession>A0ABV9F644</accession>
<evidence type="ECO:0000313" key="3">
    <source>
        <dbReference type="EMBL" id="MFC4597408.1"/>
    </source>
</evidence>
<evidence type="ECO:0000313" key="4">
    <source>
        <dbReference type="Proteomes" id="UP001596028"/>
    </source>
</evidence>
<dbReference type="Pfam" id="PF07581">
    <property type="entry name" value="Glug"/>
    <property type="match status" value="1"/>
</dbReference>
<dbReference type="InterPro" id="IPR051465">
    <property type="entry name" value="Cell_Envelope_Struct_Comp"/>
</dbReference>
<dbReference type="PANTHER" id="PTHR43308">
    <property type="entry name" value="OUTER MEMBRANE PROTEIN ALPHA-RELATED"/>
    <property type="match status" value="1"/>
</dbReference>
<feature type="region of interest" description="Disordered" evidence="1">
    <location>
        <begin position="921"/>
        <end position="946"/>
    </location>
</feature>
<evidence type="ECO:0000259" key="2">
    <source>
        <dbReference type="PROSITE" id="PS51272"/>
    </source>
</evidence>
<feature type="domain" description="SLH" evidence="2">
    <location>
        <begin position="1236"/>
        <end position="1296"/>
    </location>
</feature>
<dbReference type="PANTHER" id="PTHR43308:SF5">
    <property type="entry name" value="S-LAYER PROTEIN _ PEPTIDOGLYCAN ENDO-BETA-N-ACETYLGLUCOSAMINIDASE"/>
    <property type="match status" value="1"/>
</dbReference>
<feature type="domain" description="SLH" evidence="2">
    <location>
        <begin position="1303"/>
        <end position="1363"/>
    </location>
</feature>
<dbReference type="InterPro" id="IPR001119">
    <property type="entry name" value="SLH_dom"/>
</dbReference>
<comment type="caution">
    <text evidence="3">The sequence shown here is derived from an EMBL/GenBank/DDBJ whole genome shotgun (WGS) entry which is preliminary data.</text>
</comment>
<dbReference type="EMBL" id="JBHSEP010000002">
    <property type="protein sequence ID" value="MFC4597408.1"/>
    <property type="molecule type" value="Genomic_DNA"/>
</dbReference>
<dbReference type="Proteomes" id="UP001596028">
    <property type="component" value="Unassembled WGS sequence"/>
</dbReference>
<feature type="domain" description="SLH" evidence="2">
    <location>
        <begin position="1172"/>
        <end position="1235"/>
    </location>
</feature>
<feature type="compositionally biased region" description="Pro residues" evidence="1">
    <location>
        <begin position="935"/>
        <end position="946"/>
    </location>
</feature>
<evidence type="ECO:0000256" key="1">
    <source>
        <dbReference type="SAM" id="MobiDB-lite"/>
    </source>
</evidence>